<dbReference type="NCBIfam" id="TIGR03506">
    <property type="entry name" value="FlgEFG_subfam"/>
    <property type="match status" value="1"/>
</dbReference>
<proteinExistence type="inferred from homology"/>
<dbReference type="InterPro" id="IPR037058">
    <property type="entry name" value="Falgellar_hook_FlgE_sf"/>
</dbReference>
<evidence type="ECO:0000259" key="6">
    <source>
        <dbReference type="Pfam" id="PF00460"/>
    </source>
</evidence>
<protein>
    <recommendedName>
        <fullName evidence="3 5">Flagellar hook protein FlgE</fullName>
    </recommendedName>
</protein>
<dbReference type="EMBL" id="CP045875">
    <property type="protein sequence ID" value="QGG48176.1"/>
    <property type="molecule type" value="Genomic_DNA"/>
</dbReference>
<accession>A0A5Q2N3K8</accession>
<dbReference type="PANTHER" id="PTHR30435">
    <property type="entry name" value="FLAGELLAR PROTEIN"/>
    <property type="match status" value="1"/>
</dbReference>
<evidence type="ECO:0000313" key="10">
    <source>
        <dbReference type="EMBL" id="QGG48176.1"/>
    </source>
</evidence>
<organism evidence="10 11">
    <name type="scientific">Heliorestis convoluta</name>
    <dbReference type="NCBI Taxonomy" id="356322"/>
    <lineage>
        <taxon>Bacteria</taxon>
        <taxon>Bacillati</taxon>
        <taxon>Bacillota</taxon>
        <taxon>Clostridia</taxon>
        <taxon>Eubacteriales</taxon>
        <taxon>Heliobacteriaceae</taxon>
        <taxon>Heliorestis</taxon>
    </lineage>
</organism>
<evidence type="ECO:0000256" key="1">
    <source>
        <dbReference type="ARBA" id="ARBA00004117"/>
    </source>
</evidence>
<dbReference type="InterPro" id="IPR010930">
    <property type="entry name" value="Flg_bb/hook_C_dom"/>
</dbReference>
<dbReference type="InterPro" id="IPR020013">
    <property type="entry name" value="Flagellar_FlgE/F/G"/>
</dbReference>
<keyword evidence="10" id="KW-0282">Flagellum</keyword>
<sequence>MMRSLYSGVTALRNHQTRMDVIGNNIANVNTLGFKKSRVTFQDVLNQTVRGASAPQEGRGGTNPMQVGLGMNVATIETVHTGSNPQGTGKNTDLAIQGDGFFILDNGLGGEVYTRAGAFDFDAVGNLINTSNGMLVQGYMFNESEERDTVLTGISLAEKKLMLPAATDRASIGGNLDSTKTYGEVHTIEFQVFDSLGNSHPVKLDFYKTTSEGEDADPETVWTVAASNGHSITMEDEEGADPDAGNVVLRFDLNGRPDIASIQLTLAGIAIPALDEDGEMGEEDLTVNIDLSNLRQTAGESTAVVTERNGYRAGELQALNVDATGTVTGSYSNGKNMRLAQVAIAAFNNPSSLTKLGDNLYSVSNATGEANIGTANSGGRGSIIPGALEMSNVDLAQEFTDMIVTQRGFQANNRIITVSDTMIEELVNLKR</sequence>
<evidence type="ECO:0000259" key="7">
    <source>
        <dbReference type="Pfam" id="PF06429"/>
    </source>
</evidence>
<keyword evidence="11" id="KW-1185">Reference proteome</keyword>
<keyword evidence="4 5" id="KW-0975">Bacterial flagellum</keyword>
<dbReference type="KEGG" id="hcv:FTV88_2078"/>
<evidence type="ECO:0000313" key="11">
    <source>
        <dbReference type="Proteomes" id="UP000366051"/>
    </source>
</evidence>
<dbReference type="Pfam" id="PF00460">
    <property type="entry name" value="Flg_bb_rod"/>
    <property type="match status" value="1"/>
</dbReference>
<comment type="similarity">
    <text evidence="2 5">Belongs to the flagella basal body rod proteins family.</text>
</comment>
<gene>
    <name evidence="10" type="primary">flgE</name>
    <name evidence="10" type="ORF">FTV88_2078</name>
</gene>
<reference evidence="11" key="1">
    <citation type="submission" date="2019-11" db="EMBL/GenBank/DDBJ databases">
        <title>Genome sequence of Heliorestis convoluta strain HH, an alkaliphilic and minimalistic phototrophic bacterium from a soda lake in Egypt.</title>
        <authorList>
            <person name="Dewey E.D."/>
            <person name="Stokes L.M."/>
            <person name="Burchell B.M."/>
            <person name="Shaffer K.N."/>
            <person name="Huntington A.M."/>
            <person name="Baker J.M."/>
            <person name="Nadendla S."/>
            <person name="Giglio M.G."/>
            <person name="Touchman J.W."/>
            <person name="Blankenship R.E."/>
            <person name="Madigan M.T."/>
            <person name="Sattley W.M."/>
        </authorList>
    </citation>
    <scope>NUCLEOTIDE SEQUENCE [LARGE SCALE GENOMIC DNA]</scope>
    <source>
        <strain evidence="11">HH</strain>
    </source>
</reference>
<feature type="domain" description="Flagellar hook protein FlgE/F/G-like D1" evidence="9">
    <location>
        <begin position="95"/>
        <end position="160"/>
    </location>
</feature>
<dbReference type="InterPro" id="IPR001444">
    <property type="entry name" value="Flag_bb_rod_N"/>
</dbReference>
<dbReference type="Pfam" id="PF07559">
    <property type="entry name" value="FlgE_D2"/>
    <property type="match status" value="1"/>
</dbReference>
<dbReference type="Pfam" id="PF06429">
    <property type="entry name" value="Flg_bbr_C"/>
    <property type="match status" value="1"/>
</dbReference>
<comment type="function">
    <text evidence="5">A flexible structure which links the flagellar filament to the drive apparatus in the basal body.</text>
</comment>
<comment type="subcellular location">
    <subcellularLocation>
        <location evidence="1 5">Bacterial flagellum basal body</location>
    </subcellularLocation>
</comment>
<dbReference type="GO" id="GO:0009425">
    <property type="term" value="C:bacterial-type flagellum basal body"/>
    <property type="evidence" value="ECO:0007669"/>
    <property type="project" value="UniProtKB-SubCell"/>
</dbReference>
<feature type="domain" description="Flagellar hook protein FlgE D2" evidence="8">
    <location>
        <begin position="178"/>
        <end position="311"/>
    </location>
</feature>
<evidence type="ECO:0000259" key="8">
    <source>
        <dbReference type="Pfam" id="PF07559"/>
    </source>
</evidence>
<dbReference type="Pfam" id="PF22692">
    <property type="entry name" value="LlgE_F_G_D1"/>
    <property type="match status" value="1"/>
</dbReference>
<dbReference type="InterPro" id="IPR037925">
    <property type="entry name" value="FlgE/F/G-like"/>
</dbReference>
<keyword evidence="10" id="KW-0966">Cell projection</keyword>
<feature type="domain" description="Flagellar basal-body/hook protein C-terminal" evidence="7">
    <location>
        <begin position="385"/>
        <end position="429"/>
    </location>
</feature>
<dbReference type="Gene3D" id="2.60.98.20">
    <property type="entry name" value="Flagellar hook protein FlgE"/>
    <property type="match status" value="1"/>
</dbReference>
<evidence type="ECO:0000256" key="3">
    <source>
        <dbReference type="ARBA" id="ARBA00019015"/>
    </source>
</evidence>
<evidence type="ECO:0000259" key="9">
    <source>
        <dbReference type="Pfam" id="PF22692"/>
    </source>
</evidence>
<evidence type="ECO:0000256" key="2">
    <source>
        <dbReference type="ARBA" id="ARBA00009677"/>
    </source>
</evidence>
<dbReference type="RefSeq" id="WP_153725419.1">
    <property type="nucleotide sequence ID" value="NZ_CP045875.1"/>
</dbReference>
<dbReference type="GO" id="GO:0071978">
    <property type="term" value="P:bacterial-type flagellum-dependent swarming motility"/>
    <property type="evidence" value="ECO:0007669"/>
    <property type="project" value="TreeGrafter"/>
</dbReference>
<keyword evidence="10" id="KW-0969">Cilium</keyword>
<dbReference type="GO" id="GO:0005829">
    <property type="term" value="C:cytosol"/>
    <property type="evidence" value="ECO:0007669"/>
    <property type="project" value="TreeGrafter"/>
</dbReference>
<name>A0A5Q2N3K8_9FIRM</name>
<evidence type="ECO:0000256" key="5">
    <source>
        <dbReference type="RuleBase" id="RU362116"/>
    </source>
</evidence>
<evidence type="ECO:0000256" key="4">
    <source>
        <dbReference type="ARBA" id="ARBA00023143"/>
    </source>
</evidence>
<dbReference type="OrthoDB" id="9804559at2"/>
<dbReference type="SUPFAM" id="SSF117143">
    <property type="entry name" value="Flagellar hook protein flgE"/>
    <property type="match status" value="1"/>
</dbReference>
<dbReference type="InterPro" id="IPR011491">
    <property type="entry name" value="FlgE_D2"/>
</dbReference>
<dbReference type="PANTHER" id="PTHR30435:SF1">
    <property type="entry name" value="FLAGELLAR HOOK PROTEIN FLGE"/>
    <property type="match status" value="1"/>
</dbReference>
<dbReference type="AlphaFoldDB" id="A0A5Q2N3K8"/>
<dbReference type="Proteomes" id="UP000366051">
    <property type="component" value="Chromosome"/>
</dbReference>
<dbReference type="GO" id="GO:0009424">
    <property type="term" value="C:bacterial-type flagellum hook"/>
    <property type="evidence" value="ECO:0007669"/>
    <property type="project" value="TreeGrafter"/>
</dbReference>
<dbReference type="InterPro" id="IPR053967">
    <property type="entry name" value="LlgE_F_G-like_D1"/>
</dbReference>
<feature type="domain" description="Flagellar basal body rod protein N-terminal" evidence="6">
    <location>
        <begin position="5"/>
        <end position="35"/>
    </location>
</feature>